<dbReference type="PANTHER" id="PTHR43369">
    <property type="entry name" value="PHOSPHORIBOSYLGLYCINAMIDE FORMYLTRANSFERASE"/>
    <property type="match status" value="1"/>
</dbReference>
<reference evidence="6 7" key="1">
    <citation type="submission" date="2019-09" db="EMBL/GenBank/DDBJ databases">
        <title>Genome sequence of Roseospira marina, one of the more divergent members of the non-sulfur purple photosynthetic bacterial family, the Rhodospirillaceae.</title>
        <authorList>
            <person name="Meyer T."/>
            <person name="Kyndt J."/>
        </authorList>
    </citation>
    <scope>NUCLEOTIDE SEQUENCE [LARGE SCALE GENOMIC DNA]</scope>
    <source>
        <strain evidence="6 7">DSM 15113</strain>
    </source>
</reference>
<dbReference type="InterPro" id="IPR036477">
    <property type="entry name" value="Formyl_transf_N_sf"/>
</dbReference>
<dbReference type="AlphaFoldDB" id="A0A5M6I936"/>
<feature type="binding site" evidence="4">
    <location>
        <begin position="100"/>
        <end position="103"/>
    </location>
    <ligand>
        <name>(6R)-10-formyltetrahydrofolate</name>
        <dbReference type="ChEBI" id="CHEBI:195366"/>
    </ligand>
</feature>
<comment type="catalytic activity">
    <reaction evidence="4">
        <text>N(1)-(5-phospho-beta-D-ribosyl)glycinamide + (6R)-10-formyltetrahydrofolate = N(2)-formyl-N(1)-(5-phospho-beta-D-ribosyl)glycinamide + (6S)-5,6,7,8-tetrahydrofolate + H(+)</text>
        <dbReference type="Rhea" id="RHEA:15053"/>
        <dbReference type="ChEBI" id="CHEBI:15378"/>
        <dbReference type="ChEBI" id="CHEBI:57453"/>
        <dbReference type="ChEBI" id="CHEBI:143788"/>
        <dbReference type="ChEBI" id="CHEBI:147286"/>
        <dbReference type="ChEBI" id="CHEBI:195366"/>
        <dbReference type="EC" id="2.1.2.2"/>
    </reaction>
</comment>
<feature type="active site" description="Proton donor" evidence="4">
    <location>
        <position position="119"/>
    </location>
</feature>
<keyword evidence="3 4" id="KW-0658">Purine biosynthesis</keyword>
<accession>A0A5M6I936</accession>
<feature type="domain" description="Formyl transferase N-terminal" evidence="5">
    <location>
        <begin position="16"/>
        <end position="192"/>
    </location>
</feature>
<comment type="pathway">
    <text evidence="1 4">Purine metabolism; IMP biosynthesis via de novo pathway; N(2)-formyl-N(1)-(5-phospho-D-ribosyl)glycinamide from N(1)-(5-phospho-D-ribosyl)glycinamide (10-formyl THF route): step 1/1.</text>
</comment>
<dbReference type="Proteomes" id="UP000324065">
    <property type="component" value="Unassembled WGS sequence"/>
</dbReference>
<dbReference type="InterPro" id="IPR002376">
    <property type="entry name" value="Formyl_transf_N"/>
</dbReference>
<dbReference type="Gene3D" id="3.40.50.170">
    <property type="entry name" value="Formyl transferase, N-terminal domain"/>
    <property type="match status" value="1"/>
</dbReference>
<dbReference type="PANTHER" id="PTHR43369:SF2">
    <property type="entry name" value="PHOSPHORIBOSYLGLYCINAMIDE FORMYLTRANSFERASE"/>
    <property type="match status" value="1"/>
</dbReference>
<organism evidence="6 7">
    <name type="scientific">Roseospira marina</name>
    <dbReference type="NCBI Taxonomy" id="140057"/>
    <lineage>
        <taxon>Bacteria</taxon>
        <taxon>Pseudomonadati</taxon>
        <taxon>Pseudomonadota</taxon>
        <taxon>Alphaproteobacteria</taxon>
        <taxon>Rhodospirillales</taxon>
        <taxon>Rhodospirillaceae</taxon>
        <taxon>Roseospira</taxon>
    </lineage>
</organism>
<dbReference type="UniPathway" id="UPA00074">
    <property type="reaction ID" value="UER00126"/>
</dbReference>
<feature type="binding site" evidence="4">
    <location>
        <position position="117"/>
    </location>
    <ligand>
        <name>(6R)-10-formyltetrahydrofolate</name>
        <dbReference type="ChEBI" id="CHEBI:195366"/>
    </ligand>
</feature>
<comment type="similarity">
    <text evidence="4">Belongs to the GART family.</text>
</comment>
<dbReference type="EMBL" id="VWPJ01000014">
    <property type="protein sequence ID" value="KAA5604776.1"/>
    <property type="molecule type" value="Genomic_DNA"/>
</dbReference>
<feature type="binding site" evidence="4">
    <location>
        <position position="75"/>
    </location>
    <ligand>
        <name>(6R)-10-formyltetrahydrofolate</name>
        <dbReference type="ChEBI" id="CHEBI:195366"/>
    </ligand>
</feature>
<dbReference type="CDD" id="cd08645">
    <property type="entry name" value="FMT_core_GART"/>
    <property type="match status" value="1"/>
</dbReference>
<comment type="caution">
    <text evidence="6">The sequence shown here is derived from an EMBL/GenBank/DDBJ whole genome shotgun (WGS) entry which is preliminary data.</text>
</comment>
<evidence type="ECO:0000256" key="3">
    <source>
        <dbReference type="ARBA" id="ARBA00022755"/>
    </source>
</evidence>
<evidence type="ECO:0000256" key="4">
    <source>
        <dbReference type="HAMAP-Rule" id="MF_01930"/>
    </source>
</evidence>
<dbReference type="HAMAP" id="MF_01930">
    <property type="entry name" value="PurN"/>
    <property type="match status" value="1"/>
</dbReference>
<evidence type="ECO:0000259" key="5">
    <source>
        <dbReference type="Pfam" id="PF00551"/>
    </source>
</evidence>
<protein>
    <recommendedName>
        <fullName evidence="4">Phosphoribosylglycinamide formyltransferase</fullName>
        <ecNumber evidence="4">2.1.2.2</ecNumber>
    </recommendedName>
    <alternativeName>
        <fullName evidence="4">5'-phosphoribosylglycinamide transformylase</fullName>
    </alternativeName>
    <alternativeName>
        <fullName evidence="4">GAR transformylase</fullName>
        <shortName evidence="4">GART</shortName>
    </alternativeName>
</protein>
<dbReference type="EC" id="2.1.2.2" evidence="4"/>
<dbReference type="GO" id="GO:0004644">
    <property type="term" value="F:phosphoribosylglycinamide formyltransferase activity"/>
    <property type="evidence" value="ECO:0007669"/>
    <property type="project" value="UniProtKB-UniRule"/>
</dbReference>
<dbReference type="Pfam" id="PF00551">
    <property type="entry name" value="Formyl_trans_N"/>
    <property type="match status" value="1"/>
</dbReference>
<keyword evidence="7" id="KW-1185">Reference proteome</keyword>
<dbReference type="SUPFAM" id="SSF53328">
    <property type="entry name" value="Formyltransferase"/>
    <property type="match status" value="1"/>
</dbReference>
<comment type="function">
    <text evidence="4">Catalyzes the transfer of a formyl group from 10-formyltetrahydrofolate to 5-phospho-ribosyl-glycinamide (GAR), producing 5-phospho-ribosyl-N-formylglycinamide (FGAR) and tetrahydrofolate.</text>
</comment>
<feature type="site" description="Raises pKa of active site His" evidence="4">
    <location>
        <position position="155"/>
    </location>
</feature>
<evidence type="ECO:0000256" key="2">
    <source>
        <dbReference type="ARBA" id="ARBA00022679"/>
    </source>
</evidence>
<keyword evidence="2 4" id="KW-0808">Transferase</keyword>
<evidence type="ECO:0000313" key="7">
    <source>
        <dbReference type="Proteomes" id="UP000324065"/>
    </source>
</evidence>
<dbReference type="NCBIfam" id="TIGR00639">
    <property type="entry name" value="PurN"/>
    <property type="match status" value="1"/>
</dbReference>
<dbReference type="GO" id="GO:0006189">
    <property type="term" value="P:'de novo' IMP biosynthetic process"/>
    <property type="evidence" value="ECO:0007669"/>
    <property type="project" value="UniProtKB-UniRule"/>
</dbReference>
<evidence type="ECO:0000313" key="6">
    <source>
        <dbReference type="EMBL" id="KAA5604776.1"/>
    </source>
</evidence>
<dbReference type="OrthoDB" id="9806170at2"/>
<gene>
    <name evidence="4" type="primary">purN</name>
    <name evidence="6" type="ORF">F1188_14265</name>
</gene>
<feature type="binding site" evidence="4">
    <location>
        <begin position="22"/>
        <end position="24"/>
    </location>
    <ligand>
        <name>N(1)-(5-phospho-beta-D-ribosyl)glycinamide</name>
        <dbReference type="ChEBI" id="CHEBI:143788"/>
    </ligand>
</feature>
<name>A0A5M6I936_9PROT</name>
<dbReference type="InterPro" id="IPR004607">
    <property type="entry name" value="GART"/>
</dbReference>
<proteinExistence type="inferred from homology"/>
<sequence>MTVTPERPDTRVPVGILISGRGSNMMALAEACADPAFPARIALVLSNDPAAAGLTWAAERGLPTAVVPHRDYEDREAFENAVHAHLRDAGVRLICLAGFMRLLTAGFVERWTDRLLNIHPSLLPAFKGLHTHERVLDAGMKLHGCTVHLVRPEMDSGPILVQAAVPVLPDDSAESLAARVLAQEHRIYPLALRLMAEERVRVSGEACHIRDGAPSTEALVNPAL</sequence>
<dbReference type="RefSeq" id="WP_150063108.1">
    <property type="nucleotide sequence ID" value="NZ_JACHII010000004.1"/>
</dbReference>
<dbReference type="GO" id="GO:0005829">
    <property type="term" value="C:cytosol"/>
    <property type="evidence" value="ECO:0007669"/>
    <property type="project" value="TreeGrafter"/>
</dbReference>
<evidence type="ECO:0000256" key="1">
    <source>
        <dbReference type="ARBA" id="ARBA00005054"/>
    </source>
</evidence>